<evidence type="ECO:0000256" key="1">
    <source>
        <dbReference type="ARBA" id="ARBA00022737"/>
    </source>
</evidence>
<dbReference type="RefSeq" id="WP_212697137.1">
    <property type="nucleotide sequence ID" value="NZ_CP058649.1"/>
</dbReference>
<organism evidence="4 5">
    <name type="scientific">Vallitalea pronyensis</name>
    <dbReference type="NCBI Taxonomy" id="1348613"/>
    <lineage>
        <taxon>Bacteria</taxon>
        <taxon>Bacillati</taxon>
        <taxon>Bacillota</taxon>
        <taxon>Clostridia</taxon>
        <taxon>Lachnospirales</taxon>
        <taxon>Vallitaleaceae</taxon>
        <taxon>Vallitalea</taxon>
    </lineage>
</organism>
<dbReference type="EMBL" id="CP058649">
    <property type="protein sequence ID" value="QUI21667.1"/>
    <property type="molecule type" value="Genomic_DNA"/>
</dbReference>
<dbReference type="Proteomes" id="UP000683246">
    <property type="component" value="Chromosome"/>
</dbReference>
<proteinExistence type="predicted"/>
<reference evidence="4" key="1">
    <citation type="submission" date="2020-07" db="EMBL/GenBank/DDBJ databases">
        <title>Vallitalea pronyensis genome.</title>
        <authorList>
            <person name="Postec A."/>
        </authorList>
    </citation>
    <scope>NUCLEOTIDE SEQUENCE</scope>
    <source>
        <strain evidence="4">FatNI3</strain>
    </source>
</reference>
<accession>A0A8J8MHR0</accession>
<evidence type="ECO:0000256" key="2">
    <source>
        <dbReference type="SAM" id="SignalP"/>
    </source>
</evidence>
<dbReference type="AlphaFoldDB" id="A0A8J8MHR0"/>
<dbReference type="Pfam" id="PF00395">
    <property type="entry name" value="SLH"/>
    <property type="match status" value="1"/>
</dbReference>
<protein>
    <recommendedName>
        <fullName evidence="3">SLH domain-containing protein</fullName>
    </recommendedName>
</protein>
<dbReference type="PROSITE" id="PS51272">
    <property type="entry name" value="SLH"/>
    <property type="match status" value="1"/>
</dbReference>
<evidence type="ECO:0000313" key="5">
    <source>
        <dbReference type="Proteomes" id="UP000683246"/>
    </source>
</evidence>
<gene>
    <name evidence="4" type="ORF">HZI73_04875</name>
</gene>
<dbReference type="KEGG" id="vpy:HZI73_04875"/>
<feature type="domain" description="SLH" evidence="3">
    <location>
        <begin position="23"/>
        <end position="85"/>
    </location>
</feature>
<evidence type="ECO:0000259" key="3">
    <source>
        <dbReference type="PROSITE" id="PS51272"/>
    </source>
</evidence>
<keyword evidence="5" id="KW-1185">Reference proteome</keyword>
<keyword evidence="2" id="KW-0732">Signal</keyword>
<name>A0A8J8MHR0_9FIRM</name>
<sequence>MKKKYLKMFVSLALVMVLGITSYAGDWDVSTAHTWAQPEIEEAYAYDLMPDRLMDVNLSDQITRAQFAALVVKMYETMTGESVNEAPANTFTDSNDTDVLKANTLGIMKGSSGKANPGNLVTRQEMAAMYYRTLVKVYGYFGEEIKATDGILTTNDKSLVANWFIKEVDYINENNIMNGSNGNFNPLDNAGIEQAIVVVKRVYQDELDLIKGTRKIDLSKGYTYAADSYGKYFTVTYTANGKSNTIKANEYTSLKVISNDKDNKKIYYTENHDDAIDENGVKNYSYNVATNEATCLDEYLGYKVSNAVLIESSQYKGYLLVYPLGDSVNVYSHDLELVCTLEGMVTTDNANTMIHNKLNEPDDYKQGYTINDDGQGNISVTFNNTGNTKVIMAPNKTHMSNGRKAKALNDYSKIFFLADTYEFISENVVSYYDFEDDRYKQLGARQKDKMDFKIIQYKSSETNEILEYVVVDTNKSTYDVYTDDGEFFTNKVYAFDDTTINANIDAYLNRDFKIVADGKIIADNKFNYAYTYTLGKEWISSDDYVIALKDKGGPTFYTRDLYRYQDDAVYECDMEILSDEEDNGNSGIVFNVQSISKGNDNYRGYYVGIDLYKDTLIFGKADYNWQSLKEVNISNYSIKKGDRFTLKVVKTGRNINVFIDDLHVLHTSDSSYPYGGAFGLRSWNADCKYYSITASPSN</sequence>
<dbReference type="Gene3D" id="2.60.120.560">
    <property type="entry name" value="Exo-inulinase, domain 1"/>
    <property type="match status" value="1"/>
</dbReference>
<feature type="chain" id="PRO_5035151649" description="SLH domain-containing protein" evidence="2">
    <location>
        <begin position="25"/>
        <end position="698"/>
    </location>
</feature>
<dbReference type="InterPro" id="IPR001119">
    <property type="entry name" value="SLH_dom"/>
</dbReference>
<keyword evidence="1" id="KW-0677">Repeat</keyword>
<feature type="signal peptide" evidence="2">
    <location>
        <begin position="1"/>
        <end position="24"/>
    </location>
</feature>
<evidence type="ECO:0000313" key="4">
    <source>
        <dbReference type="EMBL" id="QUI21667.1"/>
    </source>
</evidence>